<sequence length="76" mass="7827">MVGAGKHGLAPKFLDVAHNPLIISGHHHAGQVGLAGLHHHALNHTLAAQVDEWFAGQAGGSKSGGNQTKDHEQSGN</sequence>
<evidence type="ECO:0000256" key="1">
    <source>
        <dbReference type="SAM" id="MobiDB-lite"/>
    </source>
</evidence>
<dbReference type="Proteomes" id="UP001501556">
    <property type="component" value="Unassembled WGS sequence"/>
</dbReference>
<evidence type="ECO:0000313" key="3">
    <source>
        <dbReference type="Proteomes" id="UP001501556"/>
    </source>
</evidence>
<feature type="region of interest" description="Disordered" evidence="1">
    <location>
        <begin position="56"/>
        <end position="76"/>
    </location>
</feature>
<comment type="caution">
    <text evidence="2">The sequence shown here is derived from an EMBL/GenBank/DDBJ whole genome shotgun (WGS) entry which is preliminary data.</text>
</comment>
<protein>
    <submittedName>
        <fullName evidence="2">Uncharacterized protein</fullName>
    </submittedName>
</protein>
<dbReference type="EMBL" id="BAABDI010000005">
    <property type="protein sequence ID" value="GAA3967179.1"/>
    <property type="molecule type" value="Genomic_DNA"/>
</dbReference>
<proteinExistence type="predicted"/>
<organism evidence="2 3">
    <name type="scientific">Hymenobacter antarcticus</name>
    <dbReference type="NCBI Taxonomy" id="486270"/>
    <lineage>
        <taxon>Bacteria</taxon>
        <taxon>Pseudomonadati</taxon>
        <taxon>Bacteroidota</taxon>
        <taxon>Cytophagia</taxon>
        <taxon>Cytophagales</taxon>
        <taxon>Hymenobacteraceae</taxon>
        <taxon>Hymenobacter</taxon>
    </lineage>
</organism>
<keyword evidence="3" id="KW-1185">Reference proteome</keyword>
<accession>A0ABP7PKP1</accession>
<reference evidence="3" key="1">
    <citation type="journal article" date="2019" name="Int. J. Syst. Evol. Microbiol.">
        <title>The Global Catalogue of Microorganisms (GCM) 10K type strain sequencing project: providing services to taxonomists for standard genome sequencing and annotation.</title>
        <authorList>
            <consortium name="The Broad Institute Genomics Platform"/>
            <consortium name="The Broad Institute Genome Sequencing Center for Infectious Disease"/>
            <person name="Wu L."/>
            <person name="Ma J."/>
        </authorList>
    </citation>
    <scope>NUCLEOTIDE SEQUENCE [LARGE SCALE GENOMIC DNA]</scope>
    <source>
        <strain evidence="3">JCM 17217</strain>
    </source>
</reference>
<evidence type="ECO:0000313" key="2">
    <source>
        <dbReference type="EMBL" id="GAA3967179.1"/>
    </source>
</evidence>
<gene>
    <name evidence="2" type="ORF">GCM10022407_11770</name>
</gene>
<name>A0ABP7PKP1_9BACT</name>